<gene>
    <name evidence="2" type="ORF">CUN60_04795</name>
</gene>
<feature type="chain" id="PRO_5014409841" description="DUF2844 domain-containing protein" evidence="1">
    <location>
        <begin position="28"/>
        <end position="166"/>
    </location>
</feature>
<dbReference type="KEGG" id="nba:CUN60_04795"/>
<proteinExistence type="predicted"/>
<accession>A0A2I7N597</accession>
<dbReference type="Proteomes" id="UP000236655">
    <property type="component" value="Chromosome"/>
</dbReference>
<protein>
    <recommendedName>
        <fullName evidence="4">DUF2844 domain-containing protein</fullName>
    </recommendedName>
</protein>
<evidence type="ECO:0000313" key="3">
    <source>
        <dbReference type="Proteomes" id="UP000236655"/>
    </source>
</evidence>
<keyword evidence="3" id="KW-1185">Reference proteome</keyword>
<name>A0A2I7N597_9NEIS</name>
<dbReference type="Pfam" id="PF11005">
    <property type="entry name" value="DUF2844"/>
    <property type="match status" value="1"/>
</dbReference>
<dbReference type="AlphaFoldDB" id="A0A2I7N597"/>
<feature type="signal peptide" evidence="1">
    <location>
        <begin position="1"/>
        <end position="27"/>
    </location>
</feature>
<evidence type="ECO:0008006" key="4">
    <source>
        <dbReference type="Google" id="ProtNLM"/>
    </source>
</evidence>
<dbReference type="InterPro" id="IPR021267">
    <property type="entry name" value="DUF2844"/>
</dbReference>
<evidence type="ECO:0000313" key="2">
    <source>
        <dbReference type="EMBL" id="AUR51637.1"/>
    </source>
</evidence>
<dbReference type="EMBL" id="CP024847">
    <property type="protein sequence ID" value="AUR51637.1"/>
    <property type="molecule type" value="Genomic_DNA"/>
</dbReference>
<keyword evidence="1" id="KW-0732">Signal</keyword>
<organism evidence="2 3">
    <name type="scientific">Aquella oligotrophica</name>
    <dbReference type="NCBI Taxonomy" id="2067065"/>
    <lineage>
        <taxon>Bacteria</taxon>
        <taxon>Pseudomonadati</taxon>
        <taxon>Pseudomonadota</taxon>
        <taxon>Betaproteobacteria</taxon>
        <taxon>Neisseriales</taxon>
        <taxon>Neisseriaceae</taxon>
        <taxon>Aquella</taxon>
    </lineage>
</organism>
<evidence type="ECO:0000256" key="1">
    <source>
        <dbReference type="SAM" id="SignalP"/>
    </source>
</evidence>
<reference evidence="3" key="1">
    <citation type="submission" date="2017-11" db="EMBL/GenBank/DDBJ databases">
        <authorList>
            <person name="Chan K.G."/>
            <person name="Lee L.S."/>
        </authorList>
    </citation>
    <scope>NUCLEOTIDE SEQUENCE [LARGE SCALE GENOMIC DNA]</scope>
    <source>
        <strain evidence="3">DSM 100970</strain>
    </source>
</reference>
<sequence>MLNSGVYYMKQFFVILMVAIVPLSAHATLGENPGSIESDNKALASSISTPSTKMISQGMDGESKPLKYQVSTIKATGGITVKEYVSNGKVFAVSWVGMRNPDLQQLFGKYFPEFKTTKSTGSGLRSSHVSAKDLIVNIYGVTGDFHGLAYIPSLLPTGLNPQDLLK</sequence>